<dbReference type="Pfam" id="PF02744">
    <property type="entry name" value="GalP_UDP_tr_C"/>
    <property type="match status" value="1"/>
</dbReference>
<evidence type="ECO:0000259" key="11">
    <source>
        <dbReference type="Pfam" id="PF02744"/>
    </source>
</evidence>
<evidence type="ECO:0000256" key="5">
    <source>
        <dbReference type="ARBA" id="ARBA00022833"/>
    </source>
</evidence>
<feature type="binding site" evidence="8">
    <location>
        <position position="87"/>
    </location>
    <ligand>
        <name>Zn(2+)</name>
        <dbReference type="ChEBI" id="CHEBI:29105"/>
    </ligand>
</feature>
<dbReference type="PIRSF" id="PIRSF000808">
    <property type="entry name" value="GalT"/>
    <property type="match status" value="1"/>
</dbReference>
<feature type="domain" description="Galactose-1-phosphate uridyl transferase C-terminal" evidence="11">
    <location>
        <begin position="242"/>
        <end position="336"/>
    </location>
</feature>
<dbReference type="SUPFAM" id="SSF54197">
    <property type="entry name" value="HIT-like"/>
    <property type="match status" value="2"/>
</dbReference>
<evidence type="ECO:0000256" key="9">
    <source>
        <dbReference type="SAM" id="MobiDB-lite"/>
    </source>
</evidence>
<evidence type="ECO:0000259" key="10">
    <source>
        <dbReference type="Pfam" id="PF01087"/>
    </source>
</evidence>
<dbReference type="Pfam" id="PF01087">
    <property type="entry name" value="GalP_UDP_transf"/>
    <property type="match status" value="1"/>
</dbReference>
<evidence type="ECO:0000313" key="13">
    <source>
        <dbReference type="Proteomes" id="UP000236161"/>
    </source>
</evidence>
<organism evidence="12 13">
    <name type="scientific">Apostasia shenzhenica</name>
    <dbReference type="NCBI Taxonomy" id="1088818"/>
    <lineage>
        <taxon>Eukaryota</taxon>
        <taxon>Viridiplantae</taxon>
        <taxon>Streptophyta</taxon>
        <taxon>Embryophyta</taxon>
        <taxon>Tracheophyta</taxon>
        <taxon>Spermatophyta</taxon>
        <taxon>Magnoliopsida</taxon>
        <taxon>Liliopsida</taxon>
        <taxon>Asparagales</taxon>
        <taxon>Orchidaceae</taxon>
        <taxon>Apostasioideae</taxon>
        <taxon>Apostasia</taxon>
    </lineage>
</organism>
<keyword evidence="6" id="KW-0119">Carbohydrate metabolism</keyword>
<name>A0A2I0A5V1_9ASPA</name>
<dbReference type="InterPro" id="IPR036265">
    <property type="entry name" value="HIT-like_sf"/>
</dbReference>
<evidence type="ECO:0000256" key="2">
    <source>
        <dbReference type="ARBA" id="ARBA00022679"/>
    </source>
</evidence>
<dbReference type="PANTHER" id="PTHR42763">
    <property type="entry name" value="ADP-GLUCOSE PHOSPHORYLASE"/>
    <property type="match status" value="1"/>
</dbReference>
<comment type="similarity">
    <text evidence="1">Belongs to the galactose-1-phosphate uridylyltransferase type 1 family.</text>
</comment>
<evidence type="ECO:0000256" key="1">
    <source>
        <dbReference type="ARBA" id="ARBA00010951"/>
    </source>
</evidence>
<dbReference type="EC" id="2.7.7.12" evidence="12"/>
<comment type="cofactor">
    <cofactor evidence="8">
        <name>Zn(2+)</name>
        <dbReference type="ChEBI" id="CHEBI:29105"/>
    </cofactor>
    <text evidence="8">Binds 1 zinc ion per subunit.</text>
</comment>
<proteinExistence type="inferred from homology"/>
<dbReference type="EMBL" id="KZ452015">
    <property type="protein sequence ID" value="PKA50921.1"/>
    <property type="molecule type" value="Genomic_DNA"/>
</dbReference>
<dbReference type="InterPro" id="IPR053177">
    <property type="entry name" value="ADP-glucose_phosphorylase"/>
</dbReference>
<keyword evidence="4 8" id="KW-0479">Metal-binding</keyword>
<accession>A0A2I0A5V1</accession>
<feature type="binding site" evidence="8">
    <location>
        <position position="84"/>
    </location>
    <ligand>
        <name>Zn(2+)</name>
        <dbReference type="ChEBI" id="CHEBI:29105"/>
    </ligand>
</feature>
<evidence type="ECO:0000256" key="7">
    <source>
        <dbReference type="PIRSR" id="PIRSR000808-1"/>
    </source>
</evidence>
<keyword evidence="3 12" id="KW-0548">Nucleotidyltransferase</keyword>
<feature type="region of interest" description="Disordered" evidence="9">
    <location>
        <begin position="58"/>
        <end position="82"/>
    </location>
</feature>
<dbReference type="GO" id="GO:0006012">
    <property type="term" value="P:galactose metabolic process"/>
    <property type="evidence" value="ECO:0007669"/>
    <property type="project" value="InterPro"/>
</dbReference>
<feature type="compositionally biased region" description="Low complexity" evidence="9">
    <location>
        <begin position="66"/>
        <end position="82"/>
    </location>
</feature>
<dbReference type="InterPro" id="IPR001937">
    <property type="entry name" value="GalP_UDPtransf1"/>
</dbReference>
<dbReference type="PROSITE" id="PS51257">
    <property type="entry name" value="PROKAR_LIPOPROTEIN"/>
    <property type="match status" value="1"/>
</dbReference>
<keyword evidence="13" id="KW-1185">Reference proteome</keyword>
<evidence type="ECO:0000313" key="12">
    <source>
        <dbReference type="EMBL" id="PKA50921.1"/>
    </source>
</evidence>
<dbReference type="OrthoDB" id="418412at2759"/>
<evidence type="ECO:0000256" key="3">
    <source>
        <dbReference type="ARBA" id="ARBA00022695"/>
    </source>
</evidence>
<dbReference type="GO" id="GO:0008108">
    <property type="term" value="F:UDP-glucose:hexose-1-phosphate uridylyltransferase activity"/>
    <property type="evidence" value="ECO:0007669"/>
    <property type="project" value="UniProtKB-EC"/>
</dbReference>
<keyword evidence="2 12" id="KW-0808">Transferase</keyword>
<keyword evidence="5 8" id="KW-0862">Zinc</keyword>
<feature type="binding site" evidence="8">
    <location>
        <position position="156"/>
    </location>
    <ligand>
        <name>Zn(2+)</name>
        <dbReference type="ChEBI" id="CHEBI:29105"/>
    </ligand>
</feature>
<dbReference type="STRING" id="1088818.A0A2I0A5V1"/>
<reference evidence="12 13" key="1">
    <citation type="journal article" date="2017" name="Nature">
        <title>The Apostasia genome and the evolution of orchids.</title>
        <authorList>
            <person name="Zhang G.Q."/>
            <person name="Liu K.W."/>
            <person name="Li Z."/>
            <person name="Lohaus R."/>
            <person name="Hsiao Y.Y."/>
            <person name="Niu S.C."/>
            <person name="Wang J.Y."/>
            <person name="Lin Y.C."/>
            <person name="Xu Q."/>
            <person name="Chen L.J."/>
            <person name="Yoshida K."/>
            <person name="Fujiwara S."/>
            <person name="Wang Z.W."/>
            <person name="Zhang Y.Q."/>
            <person name="Mitsuda N."/>
            <person name="Wang M."/>
            <person name="Liu G.H."/>
            <person name="Pecoraro L."/>
            <person name="Huang H.X."/>
            <person name="Xiao X.J."/>
            <person name="Lin M."/>
            <person name="Wu X.Y."/>
            <person name="Wu W.L."/>
            <person name="Chen Y.Y."/>
            <person name="Chang S.B."/>
            <person name="Sakamoto S."/>
            <person name="Ohme-Takagi M."/>
            <person name="Yagi M."/>
            <person name="Zeng S.J."/>
            <person name="Shen C.Y."/>
            <person name="Yeh C.M."/>
            <person name="Luo Y.B."/>
            <person name="Tsai W.C."/>
            <person name="Van de Peer Y."/>
            <person name="Liu Z.J."/>
        </authorList>
    </citation>
    <scope>NUCLEOTIDE SEQUENCE [LARGE SCALE GENOMIC DNA]</scope>
    <source>
        <strain evidence="13">cv. Shenzhen</strain>
        <tissue evidence="12">Stem</tissue>
    </source>
</reference>
<feature type="active site" description="Tele-UMP-histidine intermediate" evidence="7">
    <location>
        <position position="209"/>
    </location>
</feature>
<evidence type="ECO:0000256" key="8">
    <source>
        <dbReference type="PIRSR" id="PIRSR000808-3"/>
    </source>
</evidence>
<protein>
    <submittedName>
        <fullName evidence="12">Putative galactose-1-phosphate uridyltransferase</fullName>
        <ecNumber evidence="12">2.7.7.12</ecNumber>
    </submittedName>
</protein>
<gene>
    <name evidence="12" type="ORF">AXF42_Ash007576</name>
</gene>
<feature type="domain" description="Galactose-1-phosphate uridyl transferase N-terminal" evidence="10">
    <location>
        <begin position="39"/>
        <end position="218"/>
    </location>
</feature>
<dbReference type="Proteomes" id="UP000236161">
    <property type="component" value="Unassembled WGS sequence"/>
</dbReference>
<evidence type="ECO:0000256" key="4">
    <source>
        <dbReference type="ARBA" id="ARBA00022723"/>
    </source>
</evidence>
<dbReference type="GO" id="GO:0008270">
    <property type="term" value="F:zinc ion binding"/>
    <property type="evidence" value="ECO:0007669"/>
    <property type="project" value="InterPro"/>
</dbReference>
<dbReference type="Gene3D" id="3.30.428.10">
    <property type="entry name" value="HIT-like"/>
    <property type="match status" value="2"/>
</dbReference>
<sequence length="375" mass="41659">MLDLRRPKPWEEPKETLVGFIQTNSAMSSSSACSSFRLPEMRRDSVFNRWVIFSPARSRRPSDFKSNSPAAAPNPSSNPSTPSCPFCLGREHECAPEIFRIPRGADDWKIRVIENLYPALRRDLEPLLVGGDGGGLGRSTVTGFGFHDVVIETPSHSVHLPDLPAAEVGEVVLAYRERVRQLAQLESLEYVQVFKNHGASAGASMNHSHGQIVGLPLIPPTVCARFHSMREEFKKCGKCGLCEARSDDILIDESDHFSAIVPFAASFPFEVWIIPRDHASYFHDLDEQKAVDFGGLLKLILLKLGKQLNYPPYNFMVHSSPLHLPASWLPFAHWFLQVVPLLNVTGGFELGSGCYINAVFPEDAAKVLREVNLSV</sequence>
<dbReference type="PANTHER" id="PTHR42763:SF2">
    <property type="entry name" value="ADP-GLUCOSE PHOSPHORYLASE"/>
    <property type="match status" value="1"/>
</dbReference>
<dbReference type="AlphaFoldDB" id="A0A2I0A5V1"/>
<feature type="binding site" evidence="8">
    <location>
        <position position="207"/>
    </location>
    <ligand>
        <name>Zn(2+)</name>
        <dbReference type="ChEBI" id="CHEBI:29105"/>
    </ligand>
</feature>
<dbReference type="InterPro" id="IPR005849">
    <property type="entry name" value="GalP_Utransf_N"/>
</dbReference>
<evidence type="ECO:0000256" key="6">
    <source>
        <dbReference type="ARBA" id="ARBA00023277"/>
    </source>
</evidence>
<dbReference type="InterPro" id="IPR005850">
    <property type="entry name" value="GalP_Utransf_C"/>
</dbReference>